<accession>A0A0F5FHF0</accession>
<dbReference type="InterPro" id="IPR004089">
    <property type="entry name" value="MCPsignal_dom"/>
</dbReference>
<dbReference type="InterPro" id="IPR051310">
    <property type="entry name" value="MCP_chemotaxis"/>
</dbReference>
<dbReference type="SUPFAM" id="SSF158472">
    <property type="entry name" value="HAMP domain-like"/>
    <property type="match status" value="1"/>
</dbReference>
<feature type="domain" description="HAMP" evidence="7">
    <location>
        <begin position="161"/>
        <end position="213"/>
    </location>
</feature>
<dbReference type="Pfam" id="PF18947">
    <property type="entry name" value="HAMP_2"/>
    <property type="match status" value="1"/>
</dbReference>
<evidence type="ECO:0008006" key="10">
    <source>
        <dbReference type="Google" id="ProtNLM"/>
    </source>
</evidence>
<evidence type="ECO:0000313" key="9">
    <source>
        <dbReference type="Proteomes" id="UP000033649"/>
    </source>
</evidence>
<dbReference type="SUPFAM" id="SSF58104">
    <property type="entry name" value="Methyl-accepting chemotaxis protein (MCP) signaling domain"/>
    <property type="match status" value="1"/>
</dbReference>
<keyword evidence="5" id="KW-0472">Membrane</keyword>
<dbReference type="Gene3D" id="6.10.340.10">
    <property type="match status" value="1"/>
</dbReference>
<protein>
    <recommendedName>
        <fullName evidence="10">Chemotaxis protein</fullName>
    </recommendedName>
</protein>
<gene>
    <name evidence="8" type="ORF">VE26_12940</name>
</gene>
<evidence type="ECO:0000256" key="1">
    <source>
        <dbReference type="ARBA" id="ARBA00004370"/>
    </source>
</evidence>
<dbReference type="PANTHER" id="PTHR43531:SF14">
    <property type="entry name" value="METHYL-ACCEPTING CHEMOTAXIS PROTEIN I-RELATED"/>
    <property type="match status" value="1"/>
</dbReference>
<dbReference type="InterPro" id="IPR003660">
    <property type="entry name" value="HAMP_dom"/>
</dbReference>
<sequence>MGILYVGVDKARVEGVVSGMLTLLALVGGAALVVLGGIGFLVSRALMAPVPRLARTMKTIAEGDYDTAVPYLDRRNEMGEMARAVEVFRENGLKVSAMTEEERAASERRRIERTDMMVALQAAFGEVVDAAIAGDFTKRVHAQFPDRELNSLADSVNALVETVDRGLGETGEVLSAMARADMTRRMEGDYKGSFAKLKQDTNAVAEKLSELIGGLRVTSRALKTATREILSGANDLSERTTKQAATIEQTSAAMEQLANTVAENARMADDANASANAVSTDAARNGEVMNQANAAMERITQSSSKISNIIGMIDDIAFQTNLLALNASVEAARAGEAGKGFAVVAVEVRRLAQSAAEASSDVKALIETSAREVKTGSDLVSSASGQLRDMLGAVTQNAGLMQAIARASKAQATAIEEVSVAVRTLDEMTQHNAALVEETNAAIEQTEGQASALDKVVDVFTIDGEAQQAEAPQAQPAQRARTEKMRHAARSYLSQGNAAIASDWSEF</sequence>
<dbReference type="CDD" id="cd06225">
    <property type="entry name" value="HAMP"/>
    <property type="match status" value="1"/>
</dbReference>
<dbReference type="Pfam" id="PF00672">
    <property type="entry name" value="HAMP"/>
    <property type="match status" value="1"/>
</dbReference>
<evidence type="ECO:0000256" key="4">
    <source>
        <dbReference type="PROSITE-ProRule" id="PRU00284"/>
    </source>
</evidence>
<proteinExistence type="inferred from homology"/>
<keyword evidence="5" id="KW-1133">Transmembrane helix</keyword>
<feature type="transmembrane region" description="Helical" evidence="5">
    <location>
        <begin position="20"/>
        <end position="42"/>
    </location>
</feature>
<evidence type="ECO:0000259" key="7">
    <source>
        <dbReference type="PROSITE" id="PS50885"/>
    </source>
</evidence>
<comment type="subcellular location">
    <subcellularLocation>
        <location evidence="1">Membrane</location>
    </subcellularLocation>
</comment>
<keyword evidence="4" id="KW-0807">Transducer</keyword>
<keyword evidence="2" id="KW-0488">Methylation</keyword>
<dbReference type="Gene3D" id="1.10.287.950">
    <property type="entry name" value="Methyl-accepting chemotaxis protein"/>
    <property type="match status" value="1"/>
</dbReference>
<evidence type="ECO:0000256" key="3">
    <source>
        <dbReference type="ARBA" id="ARBA00029447"/>
    </source>
</evidence>
<feature type="domain" description="Methyl-accepting transducer" evidence="6">
    <location>
        <begin position="218"/>
        <end position="447"/>
    </location>
</feature>
<comment type="similarity">
    <text evidence="3">Belongs to the methyl-accepting chemotaxis (MCP) protein family.</text>
</comment>
<dbReference type="AlphaFoldDB" id="A0A0F5FHF0"/>
<feature type="domain" description="HAMP" evidence="7">
    <location>
        <begin position="44"/>
        <end position="97"/>
    </location>
</feature>
<keyword evidence="5" id="KW-0812">Transmembrane</keyword>
<dbReference type="PANTHER" id="PTHR43531">
    <property type="entry name" value="PROTEIN ICFG"/>
    <property type="match status" value="1"/>
</dbReference>
<reference evidence="8 9" key="1">
    <citation type="submission" date="2015-03" db="EMBL/GenBank/DDBJ databases">
        <authorList>
            <person name="Hassan Y."/>
            <person name="Lepp D."/>
            <person name="Li X.-Z."/>
            <person name="Zhou T."/>
        </authorList>
    </citation>
    <scope>NUCLEOTIDE SEQUENCE [LARGE SCALE GENOMIC DNA]</scope>
    <source>
        <strain evidence="8 9">IPL18</strain>
    </source>
</reference>
<keyword evidence="9" id="KW-1185">Reference proteome</keyword>
<dbReference type="GO" id="GO:0006935">
    <property type="term" value="P:chemotaxis"/>
    <property type="evidence" value="ECO:0007669"/>
    <property type="project" value="TreeGrafter"/>
</dbReference>
<comment type="caution">
    <text evidence="8">The sequence shown here is derived from an EMBL/GenBank/DDBJ whole genome shotgun (WGS) entry which is preliminary data.</text>
</comment>
<evidence type="ECO:0000313" key="8">
    <source>
        <dbReference type="EMBL" id="KKB08276.1"/>
    </source>
</evidence>
<dbReference type="SMART" id="SM00304">
    <property type="entry name" value="HAMP"/>
    <property type="match status" value="2"/>
</dbReference>
<dbReference type="PROSITE" id="PS50111">
    <property type="entry name" value="CHEMOTAXIS_TRANSDUC_2"/>
    <property type="match status" value="1"/>
</dbReference>
<dbReference type="PATRIC" id="fig|429727.3.peg.2657"/>
<dbReference type="GO" id="GO:0004888">
    <property type="term" value="F:transmembrane signaling receptor activity"/>
    <property type="evidence" value="ECO:0007669"/>
    <property type="project" value="TreeGrafter"/>
</dbReference>
<dbReference type="FunFam" id="1.10.287.950:FF:000001">
    <property type="entry name" value="Methyl-accepting chemotaxis sensory transducer"/>
    <property type="match status" value="1"/>
</dbReference>
<dbReference type="PROSITE" id="PS50885">
    <property type="entry name" value="HAMP"/>
    <property type="match status" value="2"/>
</dbReference>
<dbReference type="GO" id="GO:0005886">
    <property type="term" value="C:plasma membrane"/>
    <property type="evidence" value="ECO:0007669"/>
    <property type="project" value="TreeGrafter"/>
</dbReference>
<dbReference type="Pfam" id="PF00015">
    <property type="entry name" value="MCPsignal"/>
    <property type="match status" value="1"/>
</dbReference>
<evidence type="ECO:0000256" key="2">
    <source>
        <dbReference type="ARBA" id="ARBA00022481"/>
    </source>
</evidence>
<organism evidence="8 9">
    <name type="scientific">Devosia chinhatensis</name>
    <dbReference type="NCBI Taxonomy" id="429727"/>
    <lineage>
        <taxon>Bacteria</taxon>
        <taxon>Pseudomonadati</taxon>
        <taxon>Pseudomonadota</taxon>
        <taxon>Alphaproteobacteria</taxon>
        <taxon>Hyphomicrobiales</taxon>
        <taxon>Devosiaceae</taxon>
        <taxon>Devosia</taxon>
    </lineage>
</organism>
<dbReference type="GO" id="GO:0007165">
    <property type="term" value="P:signal transduction"/>
    <property type="evidence" value="ECO:0007669"/>
    <property type="project" value="UniProtKB-KW"/>
</dbReference>
<name>A0A0F5FHF0_9HYPH</name>
<dbReference type="SMART" id="SM00283">
    <property type="entry name" value="MA"/>
    <property type="match status" value="1"/>
</dbReference>
<dbReference type="Proteomes" id="UP000033649">
    <property type="component" value="Unassembled WGS sequence"/>
</dbReference>
<evidence type="ECO:0000256" key="5">
    <source>
        <dbReference type="SAM" id="Phobius"/>
    </source>
</evidence>
<evidence type="ECO:0000259" key="6">
    <source>
        <dbReference type="PROSITE" id="PS50111"/>
    </source>
</evidence>
<dbReference type="EMBL" id="JZEY01000061">
    <property type="protein sequence ID" value="KKB08276.1"/>
    <property type="molecule type" value="Genomic_DNA"/>
</dbReference>
<dbReference type="STRING" id="429727.VE26_12940"/>